<evidence type="ECO:0000259" key="7">
    <source>
        <dbReference type="PROSITE" id="PS50888"/>
    </source>
</evidence>
<evidence type="ECO:0000313" key="8">
    <source>
        <dbReference type="EMBL" id="KAK0674581.1"/>
    </source>
</evidence>
<dbReference type="GO" id="GO:0005634">
    <property type="term" value="C:nucleus"/>
    <property type="evidence" value="ECO:0007669"/>
    <property type="project" value="UniProtKB-SubCell"/>
</dbReference>
<dbReference type="SMART" id="SM00353">
    <property type="entry name" value="HLH"/>
    <property type="match status" value="1"/>
</dbReference>
<dbReference type="GO" id="GO:0000981">
    <property type="term" value="F:DNA-binding transcription factor activity, RNA polymerase II-specific"/>
    <property type="evidence" value="ECO:0007669"/>
    <property type="project" value="TreeGrafter"/>
</dbReference>
<evidence type="ECO:0000256" key="6">
    <source>
        <dbReference type="SAM" id="MobiDB-lite"/>
    </source>
</evidence>
<keyword evidence="9" id="KW-1185">Reference proteome</keyword>
<gene>
    <name evidence="8" type="ORF">QBC41DRAFT_3068</name>
</gene>
<dbReference type="InterPro" id="IPR036638">
    <property type="entry name" value="HLH_DNA-bd_sf"/>
</dbReference>
<comment type="subcellular location">
    <subcellularLocation>
        <location evidence="1">Nucleus</location>
    </subcellularLocation>
</comment>
<feature type="region of interest" description="Disordered" evidence="6">
    <location>
        <begin position="249"/>
        <end position="394"/>
    </location>
</feature>
<feature type="domain" description="BHLH" evidence="7">
    <location>
        <begin position="387"/>
        <end position="438"/>
    </location>
</feature>
<dbReference type="Proteomes" id="UP001174997">
    <property type="component" value="Unassembled WGS sequence"/>
</dbReference>
<evidence type="ECO:0000313" key="9">
    <source>
        <dbReference type="Proteomes" id="UP001174997"/>
    </source>
</evidence>
<comment type="caution">
    <text evidence="8">The sequence shown here is derived from an EMBL/GenBank/DDBJ whole genome shotgun (WGS) entry which is preliminary data.</text>
</comment>
<feature type="compositionally biased region" description="Low complexity" evidence="6">
    <location>
        <begin position="330"/>
        <end position="345"/>
    </location>
</feature>
<evidence type="ECO:0000256" key="1">
    <source>
        <dbReference type="ARBA" id="ARBA00004123"/>
    </source>
</evidence>
<keyword evidence="4" id="KW-0804">Transcription</keyword>
<reference evidence="8" key="1">
    <citation type="submission" date="2023-06" db="EMBL/GenBank/DDBJ databases">
        <title>Genome-scale phylogeny and comparative genomics of the fungal order Sordariales.</title>
        <authorList>
            <consortium name="Lawrence Berkeley National Laboratory"/>
            <person name="Hensen N."/>
            <person name="Bonometti L."/>
            <person name="Westerberg I."/>
            <person name="Brannstrom I.O."/>
            <person name="Guillou S."/>
            <person name="Cros-Aarteil S."/>
            <person name="Calhoun S."/>
            <person name="Haridas S."/>
            <person name="Kuo A."/>
            <person name="Mondo S."/>
            <person name="Pangilinan J."/>
            <person name="Riley R."/>
            <person name="Labutti K."/>
            <person name="Andreopoulos B."/>
            <person name="Lipzen A."/>
            <person name="Chen C."/>
            <person name="Yanf M."/>
            <person name="Daum C."/>
            <person name="Ng V."/>
            <person name="Clum A."/>
            <person name="Steindorff A."/>
            <person name="Ohm R."/>
            <person name="Martin F."/>
            <person name="Silar P."/>
            <person name="Natvig D."/>
            <person name="Lalanne C."/>
            <person name="Gautier V."/>
            <person name="Ament-Velasquez S.L."/>
            <person name="Kruys A."/>
            <person name="Hutchinson M.I."/>
            <person name="Powell A.J."/>
            <person name="Barry K."/>
            <person name="Miller A.N."/>
            <person name="Grigoriev I.V."/>
            <person name="Debuchy R."/>
            <person name="Gladieux P."/>
            <person name="Thoren M.H."/>
            <person name="Johannesson H."/>
        </authorList>
    </citation>
    <scope>NUCLEOTIDE SEQUENCE</scope>
    <source>
        <strain evidence="8">CBS 307.81</strain>
    </source>
</reference>
<keyword evidence="5" id="KW-0539">Nucleus</keyword>
<dbReference type="Gene3D" id="4.10.280.10">
    <property type="entry name" value="Helix-loop-helix DNA-binding domain"/>
    <property type="match status" value="1"/>
</dbReference>
<evidence type="ECO:0000256" key="2">
    <source>
        <dbReference type="ARBA" id="ARBA00023015"/>
    </source>
</evidence>
<dbReference type="GO" id="GO:0000978">
    <property type="term" value="F:RNA polymerase II cis-regulatory region sequence-specific DNA binding"/>
    <property type="evidence" value="ECO:0007669"/>
    <property type="project" value="TreeGrafter"/>
</dbReference>
<protein>
    <recommendedName>
        <fullName evidence="7">BHLH domain-containing protein</fullName>
    </recommendedName>
</protein>
<keyword evidence="2" id="KW-0805">Transcription regulation</keyword>
<feature type="compositionally biased region" description="Basic and acidic residues" evidence="6">
    <location>
        <begin position="378"/>
        <end position="394"/>
    </location>
</feature>
<dbReference type="PANTHER" id="PTHR15741:SF27">
    <property type="entry name" value="TRANSCRIPTION FACTOR AP-4"/>
    <property type="match status" value="1"/>
</dbReference>
<name>A0AA39ZNW2_9PEZI</name>
<dbReference type="CDD" id="cd11404">
    <property type="entry name" value="bHLHzip_Mlx_like"/>
    <property type="match status" value="1"/>
</dbReference>
<accession>A0AA39ZNW2</accession>
<evidence type="ECO:0000256" key="5">
    <source>
        <dbReference type="ARBA" id="ARBA00023242"/>
    </source>
</evidence>
<dbReference type="GO" id="GO:0046983">
    <property type="term" value="F:protein dimerization activity"/>
    <property type="evidence" value="ECO:0007669"/>
    <property type="project" value="InterPro"/>
</dbReference>
<dbReference type="PANTHER" id="PTHR15741">
    <property type="entry name" value="BASIC HELIX-LOOP-HELIX ZIP TRANSCRIPTION FACTOR"/>
    <property type="match status" value="1"/>
</dbReference>
<evidence type="ECO:0000256" key="3">
    <source>
        <dbReference type="ARBA" id="ARBA00023125"/>
    </source>
</evidence>
<dbReference type="Pfam" id="PF00010">
    <property type="entry name" value="HLH"/>
    <property type="match status" value="1"/>
</dbReference>
<sequence length="456" mass="49449">MLLAQRPQTMGPTHSPGGLPFGYDINNPNGDPTIDNPEQLFANPGDLEIAGQSLLGQDGTDYLQSFFGGFQSDNLTSWGEGLGLHSSQWSGELLVGHELNFGVNPDNMLYQEPMQQYNSALPIRPHYASHGSNNFPPNPMGQPSADVLSAATALLPVSDQQSSHNSLQYMTSHAMGLPLHQETNSFNMFGANPGPSHSQQARPSRGVEVQFGSDPGFSNAQHFVPRHERESTEHIAAKQLATLSCLQRNHSNAPTRAPSPEPWAAASHPPQTTTNGVISPLKLKTSDLSPNPPQDDGSSSALKKRRRSDKSTDSDDEDEEQERSVIQETPVSVPSPLRSALSPPSAKRRKPSVAPSAIDDSTTPPANGKRKKSAAAKPPRENLSEAQKRENHIRSEQKRRNIIKDGFAKLNQIVPTVVNQSLSKAGVLIATHEWIDQLVKENKELEKLLASAGEKA</sequence>
<proteinExistence type="predicted"/>
<dbReference type="AlphaFoldDB" id="A0AA39ZNW2"/>
<dbReference type="EMBL" id="JAULSY010000001">
    <property type="protein sequence ID" value="KAK0674581.1"/>
    <property type="molecule type" value="Genomic_DNA"/>
</dbReference>
<keyword evidence="3" id="KW-0238">DNA-binding</keyword>
<organism evidence="8 9">
    <name type="scientific">Cercophora samala</name>
    <dbReference type="NCBI Taxonomy" id="330535"/>
    <lineage>
        <taxon>Eukaryota</taxon>
        <taxon>Fungi</taxon>
        <taxon>Dikarya</taxon>
        <taxon>Ascomycota</taxon>
        <taxon>Pezizomycotina</taxon>
        <taxon>Sordariomycetes</taxon>
        <taxon>Sordariomycetidae</taxon>
        <taxon>Sordariales</taxon>
        <taxon>Lasiosphaeriaceae</taxon>
        <taxon>Cercophora</taxon>
    </lineage>
</organism>
<dbReference type="InterPro" id="IPR011598">
    <property type="entry name" value="bHLH_dom"/>
</dbReference>
<dbReference type="PROSITE" id="PS50888">
    <property type="entry name" value="BHLH"/>
    <property type="match status" value="1"/>
</dbReference>
<dbReference type="SUPFAM" id="SSF47459">
    <property type="entry name" value="HLH, helix-loop-helix DNA-binding domain"/>
    <property type="match status" value="1"/>
</dbReference>
<evidence type="ECO:0000256" key="4">
    <source>
        <dbReference type="ARBA" id="ARBA00023163"/>
    </source>
</evidence>
<dbReference type="InterPro" id="IPR052207">
    <property type="entry name" value="Max-like/E-box_TFs"/>
</dbReference>